<name>A0A1S2Y1W8_CICAR</name>
<dbReference type="AlphaFoldDB" id="A0A1S2Y1W8"/>
<keyword evidence="1" id="KW-1185">Reference proteome</keyword>
<dbReference type="PANTHER" id="PTHR33067:SF31">
    <property type="entry name" value="RNA-DIRECTED DNA POLYMERASE"/>
    <property type="match status" value="1"/>
</dbReference>
<dbReference type="InterPro" id="IPR021109">
    <property type="entry name" value="Peptidase_aspartic_dom_sf"/>
</dbReference>
<accession>A0A1S2Y1W8</accession>
<dbReference type="Proteomes" id="UP000087171">
    <property type="component" value="Chromosome Ca4"/>
</dbReference>
<evidence type="ECO:0000313" key="1">
    <source>
        <dbReference type="Proteomes" id="UP000087171"/>
    </source>
</evidence>
<proteinExistence type="predicted"/>
<dbReference type="eggNOG" id="KOG0017">
    <property type="taxonomic scope" value="Eukaryota"/>
</dbReference>
<dbReference type="RefSeq" id="XP_004498079.1">
    <property type="nucleotide sequence ID" value="XM_004498022.1"/>
</dbReference>
<dbReference type="PaxDb" id="3827-XP_004498079.1"/>
<dbReference type="Gene3D" id="2.40.70.10">
    <property type="entry name" value="Acid Proteases"/>
    <property type="match status" value="1"/>
</dbReference>
<organism evidence="1 2">
    <name type="scientific">Cicer arietinum</name>
    <name type="common">Chickpea</name>
    <name type="synonym">Garbanzo</name>
    <dbReference type="NCBI Taxonomy" id="3827"/>
    <lineage>
        <taxon>Eukaryota</taxon>
        <taxon>Viridiplantae</taxon>
        <taxon>Streptophyta</taxon>
        <taxon>Embryophyta</taxon>
        <taxon>Tracheophyta</taxon>
        <taxon>Spermatophyta</taxon>
        <taxon>Magnoliopsida</taxon>
        <taxon>eudicotyledons</taxon>
        <taxon>Gunneridae</taxon>
        <taxon>Pentapetalae</taxon>
        <taxon>rosids</taxon>
        <taxon>fabids</taxon>
        <taxon>Fabales</taxon>
        <taxon>Fabaceae</taxon>
        <taxon>Papilionoideae</taxon>
        <taxon>50 kb inversion clade</taxon>
        <taxon>NPAAA clade</taxon>
        <taxon>Hologalegina</taxon>
        <taxon>IRL clade</taxon>
        <taxon>Cicereae</taxon>
        <taxon>Cicer</taxon>
    </lineage>
</organism>
<reference evidence="2" key="2">
    <citation type="submission" date="2025-08" db="UniProtKB">
        <authorList>
            <consortium name="RefSeq"/>
        </authorList>
    </citation>
    <scope>IDENTIFICATION</scope>
    <source>
        <tissue evidence="2">Etiolated seedlings</tissue>
    </source>
</reference>
<dbReference type="PANTHER" id="PTHR33067">
    <property type="entry name" value="RNA-DIRECTED DNA POLYMERASE-RELATED"/>
    <property type="match status" value="1"/>
</dbReference>
<protein>
    <submittedName>
        <fullName evidence="2">Uncharacterized protein LOC101508869</fullName>
    </submittedName>
</protein>
<dbReference type="GeneID" id="101508869"/>
<evidence type="ECO:0000313" key="2">
    <source>
        <dbReference type="RefSeq" id="XP_004498079.1"/>
    </source>
</evidence>
<sequence length="116" mass="12982">MPAYAKFVKEILLKKRKSGSEIVMLTEECSAILQRKLPPKLKDHGSFSIPCASLSLMPLSIYKRLGIGRVKDTQLMLQFANRSMKHPYGVVEDVLVKVDKFVFPSGFCGTRHGGIQ</sequence>
<reference evidence="1" key="1">
    <citation type="journal article" date="2013" name="Nat. Biotechnol.">
        <title>Draft genome sequence of chickpea (Cicer arietinum) provides a resource for trait improvement.</title>
        <authorList>
            <person name="Varshney R.K."/>
            <person name="Song C."/>
            <person name="Saxena R.K."/>
            <person name="Azam S."/>
            <person name="Yu S."/>
            <person name="Sharpe A.G."/>
            <person name="Cannon S."/>
            <person name="Baek J."/>
            <person name="Rosen B.D."/>
            <person name="Tar'an B."/>
            <person name="Millan T."/>
            <person name="Zhang X."/>
            <person name="Ramsay L.D."/>
            <person name="Iwata A."/>
            <person name="Wang Y."/>
            <person name="Nelson W."/>
            <person name="Farmer A.D."/>
            <person name="Gaur P.M."/>
            <person name="Soderlund C."/>
            <person name="Penmetsa R.V."/>
            <person name="Xu C."/>
            <person name="Bharti A.K."/>
            <person name="He W."/>
            <person name="Winter P."/>
            <person name="Zhao S."/>
            <person name="Hane J.K."/>
            <person name="Carrasquilla-Garcia N."/>
            <person name="Condie J.A."/>
            <person name="Upadhyaya H.D."/>
            <person name="Luo M.C."/>
            <person name="Thudi M."/>
            <person name="Gowda C.L."/>
            <person name="Singh N.P."/>
            <person name="Lichtenzveig J."/>
            <person name="Gali K.K."/>
            <person name="Rubio J."/>
            <person name="Nadarajan N."/>
            <person name="Dolezel J."/>
            <person name="Bansal K.C."/>
            <person name="Xu X."/>
            <person name="Edwards D."/>
            <person name="Zhang G."/>
            <person name="Kahl G."/>
            <person name="Gil J."/>
            <person name="Singh K.B."/>
            <person name="Datta S.K."/>
            <person name="Jackson S.A."/>
            <person name="Wang J."/>
            <person name="Cook D.R."/>
        </authorList>
    </citation>
    <scope>NUCLEOTIDE SEQUENCE [LARGE SCALE GENOMIC DNA]</scope>
    <source>
        <strain evidence="1">cv. CDC Frontier</strain>
    </source>
</reference>
<dbReference type="OrthoDB" id="1702682at2759"/>
<gene>
    <name evidence="2" type="primary">LOC101508869</name>
</gene>
<dbReference type="KEGG" id="cam:101508869"/>